<dbReference type="OrthoDB" id="10004862at2759"/>
<evidence type="ECO:0000313" key="3">
    <source>
        <dbReference type="Proteomes" id="UP000824998"/>
    </source>
</evidence>
<keyword evidence="1" id="KW-0560">Oxidoreductase</keyword>
<keyword evidence="3" id="KW-1185">Reference proteome</keyword>
<comment type="caution">
    <text evidence="2">The sequence shown here is derived from an EMBL/GenBank/DDBJ whole genome shotgun (WGS) entry which is preliminary data.</text>
</comment>
<reference evidence="2" key="1">
    <citation type="journal article" date="2021" name="IMA Fungus">
        <title>Genomic characterization of three marine fungi, including Emericellopsis atlantica sp. nov. with signatures of a generalist lifestyle and marine biomass degradation.</title>
        <authorList>
            <person name="Hagestad O.C."/>
            <person name="Hou L."/>
            <person name="Andersen J.H."/>
            <person name="Hansen E.H."/>
            <person name="Altermark B."/>
            <person name="Li C."/>
            <person name="Kuhnert E."/>
            <person name="Cox R.J."/>
            <person name="Crous P.W."/>
            <person name="Spatafora J.W."/>
            <person name="Lail K."/>
            <person name="Amirebrahimi M."/>
            <person name="Lipzen A."/>
            <person name="Pangilinan J."/>
            <person name="Andreopoulos W."/>
            <person name="Hayes R.D."/>
            <person name="Ng V."/>
            <person name="Grigoriev I.V."/>
            <person name="Jackson S.A."/>
            <person name="Sutton T.D.S."/>
            <person name="Dobson A.D.W."/>
            <person name="Rama T."/>
        </authorList>
    </citation>
    <scope>NUCLEOTIDE SEQUENCE</scope>
    <source>
        <strain evidence="2">TRa018bII</strain>
    </source>
</reference>
<dbReference type="Pfam" id="PF14027">
    <property type="entry name" value="Questin_oxidase"/>
    <property type="match status" value="1"/>
</dbReference>
<evidence type="ECO:0008006" key="4">
    <source>
        <dbReference type="Google" id="ProtNLM"/>
    </source>
</evidence>
<sequence>MATPSKILLTVNDTGIVRNKEQTQETATRTSELLQENHDKHHVLFNAAGFHNHIAHDLLTLYGLGATTSQIEKRYNDNLSYQRPPSSSKTASIEDMTIPETFTKHLGKQQYYLSYLRFFQQQMEEKGWEKVLQDYIFAGDERADDLLGRMYAGFLHPIIHLGFGIEFNQPAMIAESLAEACIHDTWTKKLLLQAEEVAKSSPSSTSTTLVETLHSIRADRPLSTAAHWTDNNKISDGILVRAPSSMLKYATQWVVTTETLDAKTTEMINTSIYFTASAQRPPKQVKMDFYYMHCVNSSIFFPTFNNLSWLSVENKVRLLQWKGYLDLTMYASRRSPALLLDEIIGYMPVRSGKEAEWEGVFERLFDIEDDGHAVKLGRAVRNGQLMSDQAGNGEGGLMIKGNMWENIGNMVIDSVEDDGAKWGRGVGFDEAWEEYGNRKERSPQQT</sequence>
<dbReference type="AlphaFoldDB" id="A0A9P7YMZ4"/>
<dbReference type="Proteomes" id="UP000824998">
    <property type="component" value="Unassembled WGS sequence"/>
</dbReference>
<name>A0A9P7YMZ4_9HELO</name>
<dbReference type="PANTHER" id="PTHR35870:SF1">
    <property type="entry name" value="PROTEIN, PUTATIVE (AFU_ORTHOLOGUE AFUA_5G03330)-RELATED"/>
    <property type="match status" value="1"/>
</dbReference>
<proteinExistence type="predicted"/>
<evidence type="ECO:0000313" key="2">
    <source>
        <dbReference type="EMBL" id="KAG9236545.1"/>
    </source>
</evidence>
<dbReference type="EMBL" id="MU251405">
    <property type="protein sequence ID" value="KAG9236545.1"/>
    <property type="molecule type" value="Genomic_DNA"/>
</dbReference>
<organism evidence="2 3">
    <name type="scientific">Amylocarpus encephaloides</name>
    <dbReference type="NCBI Taxonomy" id="45428"/>
    <lineage>
        <taxon>Eukaryota</taxon>
        <taxon>Fungi</taxon>
        <taxon>Dikarya</taxon>
        <taxon>Ascomycota</taxon>
        <taxon>Pezizomycotina</taxon>
        <taxon>Leotiomycetes</taxon>
        <taxon>Helotiales</taxon>
        <taxon>Helotiales incertae sedis</taxon>
        <taxon>Amylocarpus</taxon>
    </lineage>
</organism>
<dbReference type="InterPro" id="IPR025337">
    <property type="entry name" value="Questin_oxidase-like"/>
</dbReference>
<dbReference type="PANTHER" id="PTHR35870">
    <property type="entry name" value="PROTEIN, PUTATIVE (AFU_ORTHOLOGUE AFUA_5G03330)-RELATED"/>
    <property type="match status" value="1"/>
</dbReference>
<evidence type="ECO:0000256" key="1">
    <source>
        <dbReference type="ARBA" id="ARBA00023002"/>
    </source>
</evidence>
<gene>
    <name evidence="2" type="ORF">BJ875DRAFT_371942</name>
</gene>
<dbReference type="GO" id="GO:0016491">
    <property type="term" value="F:oxidoreductase activity"/>
    <property type="evidence" value="ECO:0007669"/>
    <property type="project" value="UniProtKB-KW"/>
</dbReference>
<protein>
    <recommendedName>
        <fullName evidence="4">HypA protein</fullName>
    </recommendedName>
</protein>
<accession>A0A9P7YMZ4</accession>